<sequence length="326" mass="34336">MSDARLPNVVADVGGTNTRVAIAHGGDVDIATIRRFRNAAHSDLGAVLATFLAEGDHGKCAGTCVAVAGPVMDGIGRLTNLDWVIDRPTLAECTGAGTVAILNDLQAQGHALDHIAPASLKPIVEGPAEGTHDAKLVIGCGTGFNAVPVFRTETGRYVPPCECGHATLPVLSDEDVSLARYVTTAHGFPGIEDVLSGRGFERVYAWASGEDRRLGSAEIMAAIEDGSDPDALRAAKAFCRTFGRVTGDLALTHLPFGGIYLIGGMTQALAPHLVRFGFAEAMRTKGRFSTFMERFAVWTIEDDYAALTGCAHHLSGLMDPVPRADL</sequence>
<dbReference type="SUPFAM" id="SSF53067">
    <property type="entry name" value="Actin-like ATPase domain"/>
    <property type="match status" value="1"/>
</dbReference>
<dbReference type="GO" id="GO:0005524">
    <property type="term" value="F:ATP binding"/>
    <property type="evidence" value="ECO:0007669"/>
    <property type="project" value="InterPro"/>
</dbReference>
<accession>A0A2W7NC21</accession>
<dbReference type="Gene3D" id="3.40.367.20">
    <property type="match status" value="1"/>
</dbReference>
<dbReference type="AlphaFoldDB" id="A0A2W7NC21"/>
<dbReference type="Pfam" id="PF02685">
    <property type="entry name" value="Glucokinase"/>
    <property type="match status" value="1"/>
</dbReference>
<dbReference type="InterPro" id="IPR043129">
    <property type="entry name" value="ATPase_NBD"/>
</dbReference>
<evidence type="ECO:0000256" key="2">
    <source>
        <dbReference type="ARBA" id="ARBA00022777"/>
    </source>
</evidence>
<proteinExistence type="inferred from homology"/>
<dbReference type="GO" id="GO:0005536">
    <property type="term" value="F:D-glucose binding"/>
    <property type="evidence" value="ECO:0007669"/>
    <property type="project" value="InterPro"/>
</dbReference>
<evidence type="ECO:0000256" key="3">
    <source>
        <dbReference type="RuleBase" id="RU004046"/>
    </source>
</evidence>
<dbReference type="Gene3D" id="3.30.420.40">
    <property type="match status" value="1"/>
</dbReference>
<gene>
    <name evidence="4" type="ORF">LX81_01255</name>
</gene>
<dbReference type="OrthoDB" id="9800595at2"/>
<keyword evidence="2 4" id="KW-0418">Kinase</keyword>
<dbReference type="InterPro" id="IPR050201">
    <property type="entry name" value="Bacterial_glucokinase"/>
</dbReference>
<dbReference type="GO" id="GO:0004340">
    <property type="term" value="F:glucokinase activity"/>
    <property type="evidence" value="ECO:0007669"/>
    <property type="project" value="InterPro"/>
</dbReference>
<evidence type="ECO:0000256" key="1">
    <source>
        <dbReference type="ARBA" id="ARBA00022679"/>
    </source>
</evidence>
<protein>
    <submittedName>
        <fullName evidence="4">Glucokinase</fullName>
    </submittedName>
</protein>
<organism evidence="4 5">
    <name type="scientific">Palleronia aestuarii</name>
    <dbReference type="NCBI Taxonomy" id="568105"/>
    <lineage>
        <taxon>Bacteria</taxon>
        <taxon>Pseudomonadati</taxon>
        <taxon>Pseudomonadota</taxon>
        <taxon>Alphaproteobacteria</taxon>
        <taxon>Rhodobacterales</taxon>
        <taxon>Roseobacteraceae</taxon>
        <taxon>Palleronia</taxon>
    </lineage>
</organism>
<dbReference type="Proteomes" id="UP000248916">
    <property type="component" value="Unassembled WGS sequence"/>
</dbReference>
<keyword evidence="5" id="KW-1185">Reference proteome</keyword>
<evidence type="ECO:0000313" key="5">
    <source>
        <dbReference type="Proteomes" id="UP000248916"/>
    </source>
</evidence>
<dbReference type="InterPro" id="IPR003836">
    <property type="entry name" value="Glucokinase"/>
</dbReference>
<evidence type="ECO:0000313" key="4">
    <source>
        <dbReference type="EMBL" id="PZX17530.1"/>
    </source>
</evidence>
<dbReference type="GO" id="GO:0005829">
    <property type="term" value="C:cytosol"/>
    <property type="evidence" value="ECO:0007669"/>
    <property type="project" value="TreeGrafter"/>
</dbReference>
<dbReference type="GO" id="GO:0006096">
    <property type="term" value="P:glycolytic process"/>
    <property type="evidence" value="ECO:0007669"/>
    <property type="project" value="InterPro"/>
</dbReference>
<reference evidence="4 5" key="1">
    <citation type="submission" date="2018-06" db="EMBL/GenBank/DDBJ databases">
        <title>Genomic Encyclopedia of Archaeal and Bacterial Type Strains, Phase II (KMG-II): from individual species to whole genera.</title>
        <authorList>
            <person name="Goeker M."/>
        </authorList>
    </citation>
    <scope>NUCLEOTIDE SEQUENCE [LARGE SCALE GENOMIC DNA]</scope>
    <source>
        <strain evidence="4 5">DSM 22009</strain>
    </source>
</reference>
<dbReference type="PANTHER" id="PTHR47690:SF1">
    <property type="entry name" value="GLUCOKINASE"/>
    <property type="match status" value="1"/>
</dbReference>
<dbReference type="PANTHER" id="PTHR47690">
    <property type="entry name" value="GLUCOKINASE"/>
    <property type="match status" value="1"/>
</dbReference>
<name>A0A2W7NC21_9RHOB</name>
<dbReference type="CDD" id="cd24008">
    <property type="entry name" value="ASKHA_NBD_GLK"/>
    <property type="match status" value="1"/>
</dbReference>
<keyword evidence="1" id="KW-0808">Transferase</keyword>
<comment type="caution">
    <text evidence="4">The sequence shown here is derived from an EMBL/GenBank/DDBJ whole genome shotgun (WGS) entry which is preliminary data.</text>
</comment>
<dbReference type="RefSeq" id="WP_111536438.1">
    <property type="nucleotide sequence ID" value="NZ_QKZL01000004.1"/>
</dbReference>
<comment type="similarity">
    <text evidence="3">Belongs to the bacterial glucokinase family.</text>
</comment>
<dbReference type="EMBL" id="QKZL01000004">
    <property type="protein sequence ID" value="PZX17530.1"/>
    <property type="molecule type" value="Genomic_DNA"/>
</dbReference>